<reference evidence="1" key="1">
    <citation type="submission" date="2019-12" db="EMBL/GenBank/DDBJ databases">
        <title>An insight into the sialome of adult female Ixodes ricinus ticks feeding for 6 days.</title>
        <authorList>
            <person name="Perner J."/>
            <person name="Ribeiro J.M.C."/>
        </authorList>
    </citation>
    <scope>NUCLEOTIDE SEQUENCE</scope>
    <source>
        <strain evidence="1">Semi-engorged</strain>
        <tissue evidence="1">Salivary glands</tissue>
    </source>
</reference>
<proteinExistence type="predicted"/>
<dbReference type="EMBL" id="GIFC01005490">
    <property type="protein sequence ID" value="MXU87573.1"/>
    <property type="molecule type" value="Transcribed_RNA"/>
</dbReference>
<accession>A0A6B0UI33</accession>
<organism evidence="1">
    <name type="scientific">Ixodes ricinus</name>
    <name type="common">Common tick</name>
    <name type="synonym">Acarus ricinus</name>
    <dbReference type="NCBI Taxonomy" id="34613"/>
    <lineage>
        <taxon>Eukaryota</taxon>
        <taxon>Metazoa</taxon>
        <taxon>Ecdysozoa</taxon>
        <taxon>Arthropoda</taxon>
        <taxon>Chelicerata</taxon>
        <taxon>Arachnida</taxon>
        <taxon>Acari</taxon>
        <taxon>Parasitiformes</taxon>
        <taxon>Ixodida</taxon>
        <taxon>Ixodoidea</taxon>
        <taxon>Ixodidae</taxon>
        <taxon>Ixodinae</taxon>
        <taxon>Ixodes</taxon>
    </lineage>
</organism>
<dbReference type="AlphaFoldDB" id="A0A6B0UI33"/>
<sequence length="97" mass="10483">MSGGFCIGVLSGLTFSTGTCSVSDLLMRSSSSLLLLAIFLISLRDILFFSLDASSSSSPDDTLMRSSYEERSLVWTELTVTSDQAPSDSWPSKVILF</sequence>
<protein>
    <submittedName>
        <fullName evidence="1">Putative secreted protein</fullName>
    </submittedName>
</protein>
<name>A0A6B0UI33_IXORI</name>
<evidence type="ECO:0000313" key="1">
    <source>
        <dbReference type="EMBL" id="MXU87573.1"/>
    </source>
</evidence>